<keyword evidence="9" id="KW-1185">Reference proteome</keyword>
<dbReference type="Pfam" id="PF05175">
    <property type="entry name" value="MTS"/>
    <property type="match status" value="1"/>
</dbReference>
<proteinExistence type="predicted"/>
<dbReference type="PANTHER" id="PTHR47816:SF4">
    <property type="entry name" value="RIBOSOMAL RNA SMALL SUBUNIT METHYLTRANSFERASE C"/>
    <property type="match status" value="1"/>
</dbReference>
<evidence type="ECO:0000256" key="5">
    <source>
        <dbReference type="ARBA" id="ARBA00022691"/>
    </source>
</evidence>
<evidence type="ECO:0000256" key="1">
    <source>
        <dbReference type="ARBA" id="ARBA00022490"/>
    </source>
</evidence>
<keyword evidence="5" id="KW-0949">S-adenosyl-L-methionine</keyword>
<evidence type="ECO:0000256" key="4">
    <source>
        <dbReference type="ARBA" id="ARBA00022679"/>
    </source>
</evidence>
<dbReference type="GO" id="GO:0003676">
    <property type="term" value="F:nucleic acid binding"/>
    <property type="evidence" value="ECO:0007669"/>
    <property type="project" value="InterPro"/>
</dbReference>
<dbReference type="InterPro" id="IPR002052">
    <property type="entry name" value="DNA_methylase_N6_adenine_CS"/>
</dbReference>
<evidence type="ECO:0000313" key="8">
    <source>
        <dbReference type="EMBL" id="GGA14827.1"/>
    </source>
</evidence>
<dbReference type="InterPro" id="IPR013675">
    <property type="entry name" value="Mtase_sm_N"/>
</dbReference>
<keyword evidence="1" id="KW-0963">Cytoplasm</keyword>
<dbReference type="InterPro" id="IPR046977">
    <property type="entry name" value="RsmC/RlmG"/>
</dbReference>
<evidence type="ECO:0000259" key="7">
    <source>
        <dbReference type="Pfam" id="PF08468"/>
    </source>
</evidence>
<comment type="caution">
    <text evidence="8">The sequence shown here is derived from an EMBL/GenBank/DDBJ whole genome shotgun (WGS) entry which is preliminary data.</text>
</comment>
<gene>
    <name evidence="8" type="ORF">GCM10011498_13860</name>
</gene>
<dbReference type="PROSITE" id="PS00092">
    <property type="entry name" value="N6_MTASE"/>
    <property type="match status" value="1"/>
</dbReference>
<feature type="domain" description="Methyltransferase small" evidence="6">
    <location>
        <begin position="163"/>
        <end position="326"/>
    </location>
</feature>
<dbReference type="SUPFAM" id="SSF53335">
    <property type="entry name" value="S-adenosyl-L-methionine-dependent methyltransferases"/>
    <property type="match status" value="1"/>
</dbReference>
<dbReference type="Gene3D" id="3.40.50.150">
    <property type="entry name" value="Vaccinia Virus protein VP39"/>
    <property type="match status" value="2"/>
</dbReference>
<reference evidence="8" key="1">
    <citation type="journal article" date="2014" name="Int. J. Syst. Evol. Microbiol.">
        <title>Complete genome sequence of Corynebacterium casei LMG S-19264T (=DSM 44701T), isolated from a smear-ripened cheese.</title>
        <authorList>
            <consortium name="US DOE Joint Genome Institute (JGI-PGF)"/>
            <person name="Walter F."/>
            <person name="Albersmeier A."/>
            <person name="Kalinowski J."/>
            <person name="Ruckert C."/>
        </authorList>
    </citation>
    <scope>NUCLEOTIDE SEQUENCE</scope>
    <source>
        <strain evidence="8">CGMCC 1.15880</strain>
    </source>
</reference>
<dbReference type="AlphaFoldDB" id="A0A916QVW3"/>
<evidence type="ECO:0000256" key="3">
    <source>
        <dbReference type="ARBA" id="ARBA00022603"/>
    </source>
</evidence>
<feature type="domain" description="Methyltransferase small N-terminal" evidence="7">
    <location>
        <begin position="68"/>
        <end position="150"/>
    </location>
</feature>
<dbReference type="RefSeq" id="WP_188672543.1">
    <property type="nucleotide sequence ID" value="NZ_BMKA01000002.1"/>
</dbReference>
<evidence type="ECO:0000313" key="9">
    <source>
        <dbReference type="Proteomes" id="UP000628017"/>
    </source>
</evidence>
<evidence type="ECO:0000256" key="2">
    <source>
        <dbReference type="ARBA" id="ARBA00022552"/>
    </source>
</evidence>
<organism evidence="8 9">
    <name type="scientific">Neptunicoccus cionae</name>
    <dbReference type="NCBI Taxonomy" id="2035344"/>
    <lineage>
        <taxon>Bacteria</taxon>
        <taxon>Pseudomonadati</taxon>
        <taxon>Pseudomonadota</taxon>
        <taxon>Alphaproteobacteria</taxon>
        <taxon>Rhodobacterales</taxon>
        <taxon>Paracoccaceae</taxon>
        <taxon>Neptunicoccus</taxon>
    </lineage>
</organism>
<dbReference type="InterPro" id="IPR007848">
    <property type="entry name" value="Small_mtfrase_dom"/>
</dbReference>
<dbReference type="GO" id="GO:0008990">
    <property type="term" value="F:rRNA (guanine-N2-)-methyltransferase activity"/>
    <property type="evidence" value="ECO:0007669"/>
    <property type="project" value="InterPro"/>
</dbReference>
<keyword evidence="2" id="KW-0698">rRNA processing</keyword>
<accession>A0A916QVW3</accession>
<name>A0A916QVW3_9RHOB</name>
<evidence type="ECO:0000259" key="6">
    <source>
        <dbReference type="Pfam" id="PF05175"/>
    </source>
</evidence>
<dbReference type="Pfam" id="PF08468">
    <property type="entry name" value="MTS_N"/>
    <property type="match status" value="1"/>
</dbReference>
<dbReference type="PANTHER" id="PTHR47816">
    <property type="entry name" value="RIBOSOMAL RNA SMALL SUBUNIT METHYLTRANSFERASE C"/>
    <property type="match status" value="1"/>
</dbReference>
<sequence>MSTVNRLMLPFDEGAINLPETGQIVVLRAKTEGYGDFPRDRLTCVQGFYPTYQFLQASGYQTTTAIPDGAAMMIVHLTKAKDENRALLALAYDALELGGTLVVDGAKTEGVESLMRATKKLHAVDGQLSKAHGKVYWLTKSTPKNPFSDWATALTPAPNKDGFMTAAGVFSAEGIDQGSAELAPVFAGKLKGRVADLGAGWGWLAQQALDANPAIESLDLIEAEHMALNCAQLNLNDPRARFIWGDAREVAAKRSYDAVITNPPFHTGRKAEPALGRAFIAAARDMLKPAGHLYLVANRQLAYETTLNECFGRVDVVNQSSRYKIIHARKPK</sequence>
<dbReference type="CDD" id="cd02440">
    <property type="entry name" value="AdoMet_MTases"/>
    <property type="match status" value="1"/>
</dbReference>
<keyword evidence="3" id="KW-0489">Methyltransferase</keyword>
<dbReference type="EMBL" id="BMKA01000002">
    <property type="protein sequence ID" value="GGA14827.1"/>
    <property type="molecule type" value="Genomic_DNA"/>
</dbReference>
<reference evidence="8" key="2">
    <citation type="submission" date="2020-09" db="EMBL/GenBank/DDBJ databases">
        <authorList>
            <person name="Sun Q."/>
            <person name="Zhou Y."/>
        </authorList>
    </citation>
    <scope>NUCLEOTIDE SEQUENCE</scope>
    <source>
        <strain evidence="8">CGMCC 1.15880</strain>
    </source>
</reference>
<dbReference type="Proteomes" id="UP000628017">
    <property type="component" value="Unassembled WGS sequence"/>
</dbReference>
<protein>
    <submittedName>
        <fullName evidence="8">MFS transporter</fullName>
    </submittedName>
</protein>
<dbReference type="InterPro" id="IPR029063">
    <property type="entry name" value="SAM-dependent_MTases_sf"/>
</dbReference>
<keyword evidence="4" id="KW-0808">Transferase</keyword>